<feature type="coiled-coil region" evidence="12">
    <location>
        <begin position="36"/>
        <end position="133"/>
    </location>
</feature>
<dbReference type="PANTHER" id="PTHR14281:SF0">
    <property type="entry name" value="KINETOCHORE PROTEIN SPC25"/>
    <property type="match status" value="1"/>
</dbReference>
<keyword evidence="4 11" id="KW-0158">Chromosome</keyword>
<protein>
    <recommendedName>
        <fullName evidence="11">Kinetochore protein SPC25</fullName>
    </recommendedName>
</protein>
<evidence type="ECO:0000313" key="14">
    <source>
        <dbReference type="EMBL" id="CAH2354361.1"/>
    </source>
</evidence>
<accession>A0A9P0VZ10</accession>
<proteinExistence type="inferred from homology"/>
<comment type="subunit">
    <text evidence="3">Component of the NDC80 complex, which consists of NDC80, NUF2, SPC24 and SPC25.</text>
</comment>
<evidence type="ECO:0000256" key="7">
    <source>
        <dbReference type="ARBA" id="ARBA00022838"/>
    </source>
</evidence>
<comment type="function">
    <text evidence="1 11">Acts as a component of the essential kinetochore-associated NDC80 complex, which is required for chromosome segregation and spindle checkpoint activity.</text>
</comment>
<keyword evidence="15" id="KW-1185">Reference proteome</keyword>
<sequence length="228" mass="26541">MTAFDDFVAIKNEMEVFTELLDSKISAKRSDIIQSKQQCEINLNNLLNQQSNLKNEIKNLNLKVAKIKDSIKKSLENLQFQQLKVDDLKSKQTDLLEKRDLLQEEQDSLSAQIKELTEKLNKTQEDLNLQQSIDYPELIKYESYLGLRIDVVTVDLLRFIFNNVVSDDLDKEVWCELSVGGENYKLGETFPKLPSETMQLIENDFNGHKEFVKFLKTIRMTLKEELES</sequence>
<dbReference type="EMBL" id="CAKXYY010000016">
    <property type="protein sequence ID" value="CAH2354361.1"/>
    <property type="molecule type" value="Genomic_DNA"/>
</dbReference>
<keyword evidence="11" id="KW-0539">Nucleus</keyword>
<evidence type="ECO:0000256" key="9">
    <source>
        <dbReference type="ARBA" id="ARBA00023306"/>
    </source>
</evidence>
<dbReference type="Pfam" id="PF08234">
    <property type="entry name" value="Spindle_Spc25"/>
    <property type="match status" value="1"/>
</dbReference>
<evidence type="ECO:0000256" key="6">
    <source>
        <dbReference type="ARBA" id="ARBA00022776"/>
    </source>
</evidence>
<evidence type="ECO:0000259" key="13">
    <source>
        <dbReference type="Pfam" id="PF08234"/>
    </source>
</evidence>
<keyword evidence="9 11" id="KW-0131">Cell cycle</keyword>
<evidence type="ECO:0000313" key="15">
    <source>
        <dbReference type="Proteomes" id="UP000837801"/>
    </source>
</evidence>
<comment type="subcellular location">
    <subcellularLocation>
        <location evidence="11">Nucleus</location>
    </subcellularLocation>
    <subcellularLocation>
        <location evidence="11">Chromosome</location>
        <location evidence="11">Centromere</location>
        <location evidence="11">Kinetochore</location>
    </subcellularLocation>
</comment>
<dbReference type="AlphaFoldDB" id="A0A9P0VZ10"/>
<dbReference type="InterPro" id="IPR045143">
    <property type="entry name" value="Spc25"/>
</dbReference>
<gene>
    <name evidence="14" type="ORF">CLIB1423_16S00936</name>
</gene>
<dbReference type="InterPro" id="IPR013255">
    <property type="entry name" value="Spc25_C"/>
</dbReference>
<evidence type="ECO:0000256" key="8">
    <source>
        <dbReference type="ARBA" id="ARBA00023054"/>
    </source>
</evidence>
<evidence type="ECO:0000256" key="11">
    <source>
        <dbReference type="RuleBase" id="RU367150"/>
    </source>
</evidence>
<evidence type="ECO:0000256" key="10">
    <source>
        <dbReference type="ARBA" id="ARBA00023328"/>
    </source>
</evidence>
<evidence type="ECO:0000256" key="4">
    <source>
        <dbReference type="ARBA" id="ARBA00022454"/>
    </source>
</evidence>
<evidence type="ECO:0000256" key="2">
    <source>
        <dbReference type="ARBA" id="ARBA00006379"/>
    </source>
</evidence>
<dbReference type="Gene3D" id="3.30.457.50">
    <property type="entry name" value="Chromosome segregation protein Spc25"/>
    <property type="match status" value="1"/>
</dbReference>
<dbReference type="GO" id="GO:0051301">
    <property type="term" value="P:cell division"/>
    <property type="evidence" value="ECO:0007669"/>
    <property type="project" value="UniProtKB-UniRule"/>
</dbReference>
<evidence type="ECO:0000256" key="1">
    <source>
        <dbReference type="ARBA" id="ARBA00002772"/>
    </source>
</evidence>
<comment type="similarity">
    <text evidence="2 11">Belongs to the SPC25 family.</text>
</comment>
<dbReference type="Proteomes" id="UP000837801">
    <property type="component" value="Unassembled WGS sequence"/>
</dbReference>
<organism evidence="14 15">
    <name type="scientific">[Candida] railenensis</name>
    <dbReference type="NCBI Taxonomy" id="45579"/>
    <lineage>
        <taxon>Eukaryota</taxon>
        <taxon>Fungi</taxon>
        <taxon>Dikarya</taxon>
        <taxon>Ascomycota</taxon>
        <taxon>Saccharomycotina</taxon>
        <taxon>Pichiomycetes</taxon>
        <taxon>Debaryomycetaceae</taxon>
        <taxon>Kurtzmaniella</taxon>
    </lineage>
</organism>
<name>A0A9P0VZ10_9ASCO</name>
<dbReference type="GO" id="GO:0031262">
    <property type="term" value="C:Ndc80 complex"/>
    <property type="evidence" value="ECO:0007669"/>
    <property type="project" value="InterPro"/>
</dbReference>
<keyword evidence="7 11" id="KW-0995">Kinetochore</keyword>
<dbReference type="GO" id="GO:0005634">
    <property type="term" value="C:nucleus"/>
    <property type="evidence" value="ECO:0007669"/>
    <property type="project" value="UniProtKB-SubCell"/>
</dbReference>
<dbReference type="CDD" id="cd23784">
    <property type="entry name" value="RWD_Spc25"/>
    <property type="match status" value="1"/>
</dbReference>
<reference evidence="14" key="1">
    <citation type="submission" date="2022-03" db="EMBL/GenBank/DDBJ databases">
        <authorList>
            <person name="Legras J.-L."/>
            <person name="Devillers H."/>
            <person name="Grondin C."/>
        </authorList>
    </citation>
    <scope>NUCLEOTIDE SEQUENCE</scope>
    <source>
        <strain evidence="14">CLIB 1423</strain>
    </source>
</reference>
<dbReference type="GO" id="GO:0007059">
    <property type="term" value="P:chromosome segregation"/>
    <property type="evidence" value="ECO:0007669"/>
    <property type="project" value="InterPro"/>
</dbReference>
<keyword evidence="8 12" id="KW-0175">Coiled coil</keyword>
<feature type="domain" description="Chromosome segregation protein Spc25 C-terminal" evidence="13">
    <location>
        <begin position="154"/>
        <end position="222"/>
    </location>
</feature>
<keyword evidence="5 11" id="KW-0132">Cell division</keyword>
<evidence type="ECO:0000256" key="3">
    <source>
        <dbReference type="ARBA" id="ARBA00011562"/>
    </source>
</evidence>
<evidence type="ECO:0000256" key="12">
    <source>
        <dbReference type="SAM" id="Coils"/>
    </source>
</evidence>
<keyword evidence="10 11" id="KW-0137">Centromere</keyword>
<keyword evidence="6 11" id="KW-0498">Mitosis</keyword>
<dbReference type="PANTHER" id="PTHR14281">
    <property type="entry name" value="KINETOCHORE PROTEIN SPC25-RELATED"/>
    <property type="match status" value="1"/>
</dbReference>
<dbReference type="OrthoDB" id="4056921at2759"/>
<evidence type="ECO:0000256" key="5">
    <source>
        <dbReference type="ARBA" id="ARBA00022618"/>
    </source>
</evidence>
<comment type="caution">
    <text evidence="14">The sequence shown here is derived from an EMBL/GenBank/DDBJ whole genome shotgun (WGS) entry which is preliminary data.</text>
</comment>